<comment type="pathway">
    <text evidence="3">Secondary metabolite biosynthesis.</text>
</comment>
<dbReference type="CDD" id="cd11065">
    <property type="entry name" value="CYP64-like"/>
    <property type="match status" value="1"/>
</dbReference>
<dbReference type="InterPro" id="IPR017972">
    <property type="entry name" value="Cyt_P450_CS"/>
</dbReference>
<comment type="cofactor">
    <cofactor evidence="1">
        <name>heme</name>
        <dbReference type="ChEBI" id="CHEBI:30413"/>
    </cofactor>
</comment>
<dbReference type="InterPro" id="IPR001128">
    <property type="entry name" value="Cyt_P450"/>
</dbReference>
<evidence type="ECO:0000256" key="1">
    <source>
        <dbReference type="ARBA" id="ARBA00001971"/>
    </source>
</evidence>
<dbReference type="PRINTS" id="PR00463">
    <property type="entry name" value="EP450I"/>
</dbReference>
<evidence type="ECO:0000313" key="16">
    <source>
        <dbReference type="Proteomes" id="UP001497453"/>
    </source>
</evidence>
<dbReference type="SUPFAM" id="SSF48264">
    <property type="entry name" value="Cytochrome P450"/>
    <property type="match status" value="1"/>
</dbReference>
<keyword evidence="5 13" id="KW-0349">Heme</keyword>
<evidence type="ECO:0000256" key="12">
    <source>
        <dbReference type="ARBA" id="ARBA00023136"/>
    </source>
</evidence>
<evidence type="ECO:0000256" key="2">
    <source>
        <dbReference type="ARBA" id="ARBA00004370"/>
    </source>
</evidence>
<keyword evidence="12 14" id="KW-0472">Membrane</keyword>
<dbReference type="Gene3D" id="1.10.630.10">
    <property type="entry name" value="Cytochrome P450"/>
    <property type="match status" value="1"/>
</dbReference>
<evidence type="ECO:0000256" key="11">
    <source>
        <dbReference type="ARBA" id="ARBA00023033"/>
    </source>
</evidence>
<evidence type="ECO:0000256" key="3">
    <source>
        <dbReference type="ARBA" id="ARBA00005179"/>
    </source>
</evidence>
<organism evidence="15 16">
    <name type="scientific">Somion occarium</name>
    <dbReference type="NCBI Taxonomy" id="3059160"/>
    <lineage>
        <taxon>Eukaryota</taxon>
        <taxon>Fungi</taxon>
        <taxon>Dikarya</taxon>
        <taxon>Basidiomycota</taxon>
        <taxon>Agaricomycotina</taxon>
        <taxon>Agaricomycetes</taxon>
        <taxon>Polyporales</taxon>
        <taxon>Cerrenaceae</taxon>
        <taxon>Somion</taxon>
    </lineage>
</organism>
<dbReference type="PANTHER" id="PTHR46300:SF2">
    <property type="entry name" value="CYTOCHROME P450 MONOOXYGENASE ALNH-RELATED"/>
    <property type="match status" value="1"/>
</dbReference>
<evidence type="ECO:0000256" key="14">
    <source>
        <dbReference type="SAM" id="Phobius"/>
    </source>
</evidence>
<keyword evidence="6 14" id="KW-0812">Transmembrane</keyword>
<keyword evidence="11 13" id="KW-0503">Monooxygenase</keyword>
<dbReference type="InterPro" id="IPR002401">
    <property type="entry name" value="Cyt_P450_E_grp-I"/>
</dbReference>
<evidence type="ECO:0000256" key="9">
    <source>
        <dbReference type="ARBA" id="ARBA00023002"/>
    </source>
</evidence>
<protein>
    <recommendedName>
        <fullName evidence="17">Cytochrome P450</fullName>
    </recommendedName>
</protein>
<reference evidence="16" key="1">
    <citation type="submission" date="2024-04" db="EMBL/GenBank/DDBJ databases">
        <authorList>
            <person name="Shaw F."/>
            <person name="Minotto A."/>
        </authorList>
    </citation>
    <scope>NUCLEOTIDE SEQUENCE [LARGE SCALE GENOMIC DNA]</scope>
</reference>
<dbReference type="InterPro" id="IPR036396">
    <property type="entry name" value="Cyt_P450_sf"/>
</dbReference>
<keyword evidence="7 13" id="KW-0479">Metal-binding</keyword>
<keyword evidence="16" id="KW-1185">Reference proteome</keyword>
<keyword evidence="8 14" id="KW-1133">Transmembrane helix</keyword>
<gene>
    <name evidence="15" type="ORF">GFSPODELE1_LOCUS1663</name>
</gene>
<evidence type="ECO:0000256" key="8">
    <source>
        <dbReference type="ARBA" id="ARBA00022989"/>
    </source>
</evidence>
<evidence type="ECO:0000256" key="5">
    <source>
        <dbReference type="ARBA" id="ARBA00022617"/>
    </source>
</evidence>
<dbReference type="Proteomes" id="UP001497453">
    <property type="component" value="Chromosome 10"/>
</dbReference>
<sequence length="520" mass="58876">MTTSPHWTSISVIILLATIGFALYKAYRGVASRTLPYPPGPPRLPILGSVHLLPQEYQEKTFAEWGKTFGDLVFAKLFRTPTIIINSFETARDLMEKRSRNYSSRPRFILMTELMGWKNVLTHTPYGDEFRLQRKWIQEAFQTKAALDSYRALQRREVNVVLANLLSSPNAFMAHFTRFSASVIMEICYGHRVTSDHDKFIHIAERAATATVTAGSAGSMLVDFFPILKLLPTWMPGAGFKRRAFHVRELVKELYDAPYSMVCEKMASGIAWPSFTSTLLEQCYRKGELTAYDEDNIKGAAAVIYAAGTETTATVMITFILAMVTFPDIYKKLQEEVGRVVGSDRLPDFDDRESLPYVESVIKESYRWHVPVPLGIPHNTMKPDVYNGYYIPQNSMVIGNIWNMSQDESVYLNPEEFRPERFLGETNFELDPKNFVFGFGRRQCPGADFADRNIFLLVASLAATMDLAKAKDSEGREITPPIEFTSGFVCRPKDFVCQITPRSEKAAELIKQMNAVTGEV</sequence>
<comment type="subcellular location">
    <subcellularLocation>
        <location evidence="2">Membrane</location>
    </subcellularLocation>
</comment>
<dbReference type="PRINTS" id="PR00385">
    <property type="entry name" value="P450"/>
</dbReference>
<dbReference type="PANTHER" id="PTHR46300">
    <property type="entry name" value="P450, PUTATIVE (EUROFUNG)-RELATED-RELATED"/>
    <property type="match status" value="1"/>
</dbReference>
<dbReference type="EMBL" id="OZ037953">
    <property type="protein sequence ID" value="CAL1697454.1"/>
    <property type="molecule type" value="Genomic_DNA"/>
</dbReference>
<evidence type="ECO:0008006" key="17">
    <source>
        <dbReference type="Google" id="ProtNLM"/>
    </source>
</evidence>
<evidence type="ECO:0000256" key="4">
    <source>
        <dbReference type="ARBA" id="ARBA00010617"/>
    </source>
</evidence>
<evidence type="ECO:0000256" key="13">
    <source>
        <dbReference type="RuleBase" id="RU000461"/>
    </source>
</evidence>
<dbReference type="PROSITE" id="PS00086">
    <property type="entry name" value="CYTOCHROME_P450"/>
    <property type="match status" value="1"/>
</dbReference>
<evidence type="ECO:0000256" key="7">
    <source>
        <dbReference type="ARBA" id="ARBA00022723"/>
    </source>
</evidence>
<comment type="similarity">
    <text evidence="4 13">Belongs to the cytochrome P450 family.</text>
</comment>
<evidence type="ECO:0000313" key="15">
    <source>
        <dbReference type="EMBL" id="CAL1697454.1"/>
    </source>
</evidence>
<evidence type="ECO:0000256" key="6">
    <source>
        <dbReference type="ARBA" id="ARBA00022692"/>
    </source>
</evidence>
<evidence type="ECO:0000256" key="10">
    <source>
        <dbReference type="ARBA" id="ARBA00023004"/>
    </source>
</evidence>
<dbReference type="Pfam" id="PF00067">
    <property type="entry name" value="p450"/>
    <property type="match status" value="1"/>
</dbReference>
<name>A0ABP1CS21_9APHY</name>
<feature type="transmembrane region" description="Helical" evidence="14">
    <location>
        <begin position="6"/>
        <end position="24"/>
    </location>
</feature>
<dbReference type="InterPro" id="IPR050364">
    <property type="entry name" value="Cytochrome_P450_fung"/>
</dbReference>
<keyword evidence="10 13" id="KW-0408">Iron</keyword>
<proteinExistence type="inferred from homology"/>
<accession>A0ABP1CS21</accession>
<keyword evidence="9 13" id="KW-0560">Oxidoreductase</keyword>